<evidence type="ECO:0000313" key="1">
    <source>
        <dbReference type="EMBL" id="MBF4807418.1"/>
    </source>
</evidence>
<comment type="caution">
    <text evidence="1">The sequence shown here is derived from an EMBL/GenBank/DDBJ whole genome shotgun (WGS) entry which is preliminary data.</text>
</comment>
<reference evidence="1" key="1">
    <citation type="submission" date="2020-04" db="EMBL/GenBank/DDBJ databases">
        <title>Deep metagenomics examines the oral microbiome during advanced dental caries in children, revealing novel taxa and co-occurrences with host molecules.</title>
        <authorList>
            <person name="Baker J.L."/>
            <person name="Morton J.T."/>
            <person name="Dinis M."/>
            <person name="Alvarez R."/>
            <person name="Tran N.C."/>
            <person name="Knight R."/>
            <person name="Edlund A."/>
        </authorList>
    </citation>
    <scope>NUCLEOTIDE SEQUENCE</scope>
    <source>
        <strain evidence="1">JCVI_38_bin.5</strain>
    </source>
</reference>
<organism evidence="1 2">
    <name type="scientific">Lancefieldella rimae</name>
    <dbReference type="NCBI Taxonomy" id="1383"/>
    <lineage>
        <taxon>Bacteria</taxon>
        <taxon>Bacillati</taxon>
        <taxon>Actinomycetota</taxon>
        <taxon>Coriobacteriia</taxon>
        <taxon>Coriobacteriales</taxon>
        <taxon>Atopobiaceae</taxon>
        <taxon>Lancefieldella</taxon>
    </lineage>
</organism>
<gene>
    <name evidence="1" type="ORF">HXK26_01795</name>
</gene>
<sequence>MSNGDEPRGKSRQISLEPLKRFRSLGNPDYRLYLTVMFKTYAEHREDFLAIHRQGQSWMLRDAIEEAFGFSEMVAHAT</sequence>
<protein>
    <submittedName>
        <fullName evidence="1">Uncharacterized protein</fullName>
    </submittedName>
</protein>
<name>A0A930W083_9ACTN</name>
<evidence type="ECO:0000313" key="2">
    <source>
        <dbReference type="Proteomes" id="UP000698335"/>
    </source>
</evidence>
<accession>A0A930W083</accession>
<proteinExistence type="predicted"/>
<dbReference type="EMBL" id="JABZGW010000043">
    <property type="protein sequence ID" value="MBF4807418.1"/>
    <property type="molecule type" value="Genomic_DNA"/>
</dbReference>
<dbReference type="AlphaFoldDB" id="A0A930W083"/>
<dbReference type="Proteomes" id="UP000698335">
    <property type="component" value="Unassembled WGS sequence"/>
</dbReference>